<dbReference type="Pfam" id="PF13579">
    <property type="entry name" value="Glyco_trans_4_4"/>
    <property type="match status" value="1"/>
</dbReference>
<evidence type="ECO:0000313" key="3">
    <source>
        <dbReference type="EMBL" id="RAQ30361.1"/>
    </source>
</evidence>
<dbReference type="GO" id="GO:0016757">
    <property type="term" value="F:glycosyltransferase activity"/>
    <property type="evidence" value="ECO:0007669"/>
    <property type="project" value="InterPro"/>
</dbReference>
<dbReference type="Pfam" id="PF00534">
    <property type="entry name" value="Glycos_transf_1"/>
    <property type="match status" value="1"/>
</dbReference>
<evidence type="ECO:0000259" key="1">
    <source>
        <dbReference type="Pfam" id="PF00534"/>
    </source>
</evidence>
<evidence type="ECO:0008006" key="5">
    <source>
        <dbReference type="Google" id="ProtNLM"/>
    </source>
</evidence>
<proteinExistence type="predicted"/>
<dbReference type="RefSeq" id="WP_112331558.1">
    <property type="nucleotide sequence ID" value="NZ_JBKYJQ010000009.1"/>
</dbReference>
<dbReference type="PANTHER" id="PTHR12526:SF636">
    <property type="entry name" value="BLL3647 PROTEIN"/>
    <property type="match status" value="1"/>
</dbReference>
<dbReference type="InterPro" id="IPR001296">
    <property type="entry name" value="Glyco_trans_1"/>
</dbReference>
<name>A0A328UH08_9FIRM</name>
<dbReference type="EMBL" id="QLYR01000001">
    <property type="protein sequence ID" value="RAQ30361.1"/>
    <property type="molecule type" value="Genomic_DNA"/>
</dbReference>
<dbReference type="Gene3D" id="3.40.50.2000">
    <property type="entry name" value="Glycogen Phosphorylase B"/>
    <property type="match status" value="2"/>
</dbReference>
<keyword evidence="4" id="KW-1185">Reference proteome</keyword>
<feature type="domain" description="Glycosyltransferase subfamily 4-like N-terminal" evidence="2">
    <location>
        <begin position="32"/>
        <end position="162"/>
    </location>
</feature>
<accession>A0A328UH08</accession>
<dbReference type="AlphaFoldDB" id="A0A328UH08"/>
<dbReference type="PANTHER" id="PTHR12526">
    <property type="entry name" value="GLYCOSYLTRANSFERASE"/>
    <property type="match status" value="1"/>
</dbReference>
<protein>
    <recommendedName>
        <fullName evidence="5">Glycosyltransferase family 1 protein</fullName>
    </recommendedName>
</protein>
<evidence type="ECO:0000259" key="2">
    <source>
        <dbReference type="Pfam" id="PF13579"/>
    </source>
</evidence>
<gene>
    <name evidence="3" type="ORF">DPQ25_02330</name>
</gene>
<dbReference type="SUPFAM" id="SSF53756">
    <property type="entry name" value="UDP-Glycosyltransferase/glycogen phosphorylase"/>
    <property type="match status" value="1"/>
</dbReference>
<feature type="domain" description="Glycosyl transferase family 1" evidence="1">
    <location>
        <begin position="203"/>
        <end position="340"/>
    </location>
</feature>
<evidence type="ECO:0000313" key="4">
    <source>
        <dbReference type="Proteomes" id="UP000249377"/>
    </source>
</evidence>
<organism evidence="3 4">
    <name type="scientific">Hydrogeniiclostridium mannosilyticum</name>
    <dbReference type="NCBI Taxonomy" id="2764322"/>
    <lineage>
        <taxon>Bacteria</taxon>
        <taxon>Bacillati</taxon>
        <taxon>Bacillota</taxon>
        <taxon>Clostridia</taxon>
        <taxon>Eubacteriales</taxon>
        <taxon>Acutalibacteraceae</taxon>
        <taxon>Hydrogeniiclostridium</taxon>
    </lineage>
</organism>
<dbReference type="Proteomes" id="UP000249377">
    <property type="component" value="Unassembled WGS sequence"/>
</dbReference>
<dbReference type="InterPro" id="IPR028098">
    <property type="entry name" value="Glyco_trans_4-like_N"/>
</dbReference>
<comment type="caution">
    <text evidence="3">The sequence shown here is derived from an EMBL/GenBank/DDBJ whole genome shotgun (WGS) entry which is preliminary data.</text>
</comment>
<reference evidence="3 4" key="1">
    <citation type="submission" date="2018-06" db="EMBL/GenBank/DDBJ databases">
        <title>Noncontiguous genome sequence of Ruminococcaceae bacterium ASD2818.</title>
        <authorList>
            <person name="Chaplin A.V."/>
            <person name="Sokolova S.R."/>
            <person name="Kochetkova T.O."/>
            <person name="Goltsov A.Y."/>
            <person name="Trofimov D.Y."/>
            <person name="Efimov B.A."/>
        </authorList>
    </citation>
    <scope>NUCLEOTIDE SEQUENCE [LARGE SCALE GENOMIC DNA]</scope>
    <source>
        <strain evidence="3 4">ASD2818</strain>
    </source>
</reference>
<sequence length="387" mass="44067">MSRVEQAGSGKKLLMTASRASHITQFHLPYLQWFQEHGWQVDVAAQGRRDIPYSDHYYELPFSKKDISFQNIKTAFWLAKLIRRERYSLVISHATLAGFITKLAVVLSGCRSARYIAVCHGYLFKEDGGLKNRLYFFCERLFRGRVDCLLTMNRADEELAKANRLCRHIAAIPGMGICPEALPRLSAEEKKREKSRLYGEWDLSDRQTLLLCVGEFSVRKNQLRLIEAFANVAGRYPQARLLLAGEGALLPDCRRLVQEKGLEKKVLFLGQRRDVAVLLQCCCNALVTASRSEGLPFTVMEALYCGKPVLASEVKGHTDLIQDGVNGFLFSPDDPLEPEKTLYRFLDGFHFEQEALRLPRLYLIDHALPQVLSCYLGHEAYVKEESD</sequence>